<keyword evidence="3" id="KW-1185">Reference proteome</keyword>
<organism evidence="2 3">
    <name type="scientific">Larkinella bovis</name>
    <dbReference type="NCBI Taxonomy" id="683041"/>
    <lineage>
        <taxon>Bacteria</taxon>
        <taxon>Pseudomonadati</taxon>
        <taxon>Bacteroidota</taxon>
        <taxon>Cytophagia</taxon>
        <taxon>Cytophagales</taxon>
        <taxon>Spirosomataceae</taxon>
        <taxon>Larkinella</taxon>
    </lineage>
</organism>
<dbReference type="RefSeq" id="WP_379843392.1">
    <property type="nucleotide sequence ID" value="NZ_JBHSMA010000002.1"/>
</dbReference>
<reference evidence="3" key="1">
    <citation type="journal article" date="2019" name="Int. J. Syst. Evol. Microbiol.">
        <title>The Global Catalogue of Microorganisms (GCM) 10K type strain sequencing project: providing services to taxonomists for standard genome sequencing and annotation.</title>
        <authorList>
            <consortium name="The Broad Institute Genomics Platform"/>
            <consortium name="The Broad Institute Genome Sequencing Center for Infectious Disease"/>
            <person name="Wu L."/>
            <person name="Ma J."/>
        </authorList>
    </citation>
    <scope>NUCLEOTIDE SEQUENCE [LARGE SCALE GENOMIC DNA]</scope>
    <source>
        <strain evidence="3">CCUG 55250</strain>
    </source>
</reference>
<feature type="compositionally biased region" description="Basic and acidic residues" evidence="1">
    <location>
        <begin position="32"/>
        <end position="49"/>
    </location>
</feature>
<dbReference type="InterPro" id="IPR012347">
    <property type="entry name" value="Ferritin-like"/>
</dbReference>
<dbReference type="Gene3D" id="1.20.1260.10">
    <property type="match status" value="1"/>
</dbReference>
<name>A0ABW0IA84_9BACT</name>
<dbReference type="Proteomes" id="UP001596106">
    <property type="component" value="Unassembled WGS sequence"/>
</dbReference>
<evidence type="ECO:0008006" key="4">
    <source>
        <dbReference type="Google" id="ProtNLM"/>
    </source>
</evidence>
<dbReference type="EMBL" id="JBHSMA010000002">
    <property type="protein sequence ID" value="MFC5409443.1"/>
    <property type="molecule type" value="Genomic_DNA"/>
</dbReference>
<sequence length="224" mass="24904">MINRKAGFRATGLVTVSLLVWAGVGPVYGQADNRRQPDAGRENRSEVPAKNRSTSVLMQPLSSMLAKSKAVNRTGDPDHDYAILIRIRDQAEAELLQQGMKTSKNPALVNTIQQLVAQKQQDGNDLRKITPRLRSSTPNPAFAQQIDQKLLAMELDLKNGMNGRLTDDPEKDFLTILTQHQQDSIDLTESYLSFAKDQALKAYAGQLLANRRKALETMKAMMKS</sequence>
<gene>
    <name evidence="2" type="ORF">ACFPMF_09005</name>
</gene>
<feature type="region of interest" description="Disordered" evidence="1">
    <location>
        <begin position="30"/>
        <end position="53"/>
    </location>
</feature>
<proteinExistence type="predicted"/>
<protein>
    <recommendedName>
        <fullName evidence="4">DUF305 domain-containing protein</fullName>
    </recommendedName>
</protein>
<evidence type="ECO:0000313" key="3">
    <source>
        <dbReference type="Proteomes" id="UP001596106"/>
    </source>
</evidence>
<comment type="caution">
    <text evidence="2">The sequence shown here is derived from an EMBL/GenBank/DDBJ whole genome shotgun (WGS) entry which is preliminary data.</text>
</comment>
<evidence type="ECO:0000313" key="2">
    <source>
        <dbReference type="EMBL" id="MFC5409443.1"/>
    </source>
</evidence>
<accession>A0ABW0IA84</accession>
<evidence type="ECO:0000256" key="1">
    <source>
        <dbReference type="SAM" id="MobiDB-lite"/>
    </source>
</evidence>